<dbReference type="GO" id="GO:0070131">
    <property type="term" value="P:positive regulation of mitochondrial translation"/>
    <property type="evidence" value="ECO:0007669"/>
    <property type="project" value="TreeGrafter"/>
</dbReference>
<protein>
    <recommendedName>
        <fullName evidence="3">DUF155 domain-containing protein</fullName>
    </recommendedName>
</protein>
<dbReference type="AlphaFoldDB" id="A0AA35IWD2"/>
<dbReference type="GO" id="GO:0005739">
    <property type="term" value="C:mitochondrion"/>
    <property type="evidence" value="ECO:0007669"/>
    <property type="project" value="UniProtKB-ARBA"/>
</dbReference>
<keyword evidence="2" id="KW-0472">Membrane</keyword>
<proteinExistence type="inferred from homology"/>
<evidence type="ECO:0000313" key="4">
    <source>
        <dbReference type="EMBL" id="CAI4038144.1"/>
    </source>
</evidence>
<name>A0AA35IWD2_SACMI</name>
<dbReference type="Proteomes" id="UP001161438">
    <property type="component" value="Chromosome 4"/>
</dbReference>
<dbReference type="EMBL" id="OX365760">
    <property type="protein sequence ID" value="CAI4038144.1"/>
    <property type="molecule type" value="Genomic_DNA"/>
</dbReference>
<reference evidence="4" key="1">
    <citation type="submission" date="2022-10" db="EMBL/GenBank/DDBJ databases">
        <authorList>
            <person name="Byrne P K."/>
        </authorList>
    </citation>
    <scope>NUCLEOTIDE SEQUENCE</scope>
    <source>
        <strain evidence="4">IFO1815</strain>
    </source>
</reference>
<feature type="domain" description="DUF155" evidence="3">
    <location>
        <begin position="156"/>
        <end position="350"/>
    </location>
</feature>
<organism evidence="4 5">
    <name type="scientific">Saccharomyces mikatae IFO 1815</name>
    <dbReference type="NCBI Taxonomy" id="226126"/>
    <lineage>
        <taxon>Eukaryota</taxon>
        <taxon>Fungi</taxon>
        <taxon>Dikarya</taxon>
        <taxon>Ascomycota</taxon>
        <taxon>Saccharomycotina</taxon>
        <taxon>Saccharomycetes</taxon>
        <taxon>Saccharomycetales</taxon>
        <taxon>Saccharomycetaceae</taxon>
        <taxon>Saccharomyces</taxon>
    </lineage>
</organism>
<gene>
    <name evidence="4" type="primary">SMKI04G4840</name>
    <name evidence="4" type="ORF">SMKI_04G4840</name>
</gene>
<keyword evidence="5" id="KW-1185">Reference proteome</keyword>
<dbReference type="Pfam" id="PF02582">
    <property type="entry name" value="DUF155"/>
    <property type="match status" value="1"/>
</dbReference>
<evidence type="ECO:0000313" key="5">
    <source>
        <dbReference type="Proteomes" id="UP001161438"/>
    </source>
</evidence>
<dbReference type="GeneID" id="80917355"/>
<keyword evidence="2" id="KW-1133">Transmembrane helix</keyword>
<dbReference type="RefSeq" id="XP_056081259.1">
    <property type="nucleotide sequence ID" value="XM_056221471.1"/>
</dbReference>
<keyword evidence="2" id="KW-0812">Transmembrane</keyword>
<comment type="similarity">
    <text evidence="1">Belongs to the RMD1/sif2 family.</text>
</comment>
<evidence type="ECO:0000256" key="1">
    <source>
        <dbReference type="ARBA" id="ARBA00008306"/>
    </source>
</evidence>
<dbReference type="InterPro" id="IPR003734">
    <property type="entry name" value="DUF155"/>
</dbReference>
<sequence length="414" mass="47713">MLSLSALANSFSFVSRSQIRRLGTSLVVQNYKVRDDCWKDKLIAEKRRIKENKPVNTKIKTMKTLKNSKNPTRYLRRSFVRNHRIEENGHDDLEDFLSKKYLKVKSCTTITTGEGYDLKECMRLLGNQGFRPTNLITDEIVTFSYQDNGNKGDIMILGQNGSIVSWGFDESSVRNKIVPLIEAASINPLSAQNFETEDMDYVELEKNQDLEKYFNRNSKLTPKNADQSFLCGDLILINSLDSDQGMLDKAAFSSGLSRSTNLAVLEEAMEKHILKTRTITENISRGTKLNLKSSDALKSIGRLFLIRGKLNLYSELIETPDLYWSEPQLEEIFKNVSRYLDIAPRINILNSKLDYSTDECRALISLLNERNSTFLEWIIIYLIAFELCFEIYHFYQKHFLHCSETMDKGLYTTN</sequence>
<accession>A0AA35IWD2</accession>
<dbReference type="PANTHER" id="PTHR16255:SF1">
    <property type="entry name" value="REQUIRED FOR MEIOTIC NUCLEAR DIVISION PROTEIN 1 HOMOLOG"/>
    <property type="match status" value="1"/>
</dbReference>
<dbReference type="InterPro" id="IPR051624">
    <property type="entry name" value="RMD1/Sad1-interacting"/>
</dbReference>
<dbReference type="PANTHER" id="PTHR16255">
    <property type="entry name" value="REQUIRED FOR MEIOTIC NUCLEAR DIVISION PROTEIN 1 HOMOLOG"/>
    <property type="match status" value="1"/>
</dbReference>
<feature type="transmembrane region" description="Helical" evidence="2">
    <location>
        <begin position="374"/>
        <end position="395"/>
    </location>
</feature>
<evidence type="ECO:0000259" key="3">
    <source>
        <dbReference type="Pfam" id="PF02582"/>
    </source>
</evidence>
<evidence type="ECO:0000256" key="2">
    <source>
        <dbReference type="SAM" id="Phobius"/>
    </source>
</evidence>